<evidence type="ECO:0000313" key="10">
    <source>
        <dbReference type="Proteomes" id="UP000249341"/>
    </source>
</evidence>
<feature type="active site" description="Charge relay system" evidence="5 6">
    <location>
        <position position="249"/>
    </location>
</feature>
<evidence type="ECO:0000256" key="1">
    <source>
        <dbReference type="ARBA" id="ARBA00011073"/>
    </source>
</evidence>
<dbReference type="Pfam" id="PF00082">
    <property type="entry name" value="Peptidase_S8"/>
    <property type="match status" value="1"/>
</dbReference>
<dbReference type="InterPro" id="IPR022398">
    <property type="entry name" value="Peptidase_S8_His-AS"/>
</dbReference>
<feature type="chain" id="PRO_5038611176" evidence="7">
    <location>
        <begin position="22"/>
        <end position="1192"/>
    </location>
</feature>
<keyword evidence="4 6" id="KW-0720">Serine protease</keyword>
<dbReference type="Gene3D" id="3.50.30.30">
    <property type="match status" value="1"/>
</dbReference>
<comment type="similarity">
    <text evidence="1 6">Belongs to the peptidase S8 family.</text>
</comment>
<dbReference type="RefSeq" id="WP_181557809.1">
    <property type="nucleotide sequence ID" value="NZ_JACHWI010000002.1"/>
</dbReference>
<organism evidence="9 10">
    <name type="scientific">Actinoplanes lutulentus</name>
    <dbReference type="NCBI Taxonomy" id="1287878"/>
    <lineage>
        <taxon>Bacteria</taxon>
        <taxon>Bacillati</taxon>
        <taxon>Actinomycetota</taxon>
        <taxon>Actinomycetes</taxon>
        <taxon>Micromonosporales</taxon>
        <taxon>Micromonosporaceae</taxon>
        <taxon>Actinoplanes</taxon>
    </lineage>
</organism>
<dbReference type="CDD" id="cd00538">
    <property type="entry name" value="PA"/>
    <property type="match status" value="1"/>
</dbReference>
<dbReference type="PANTHER" id="PTHR43806:SF11">
    <property type="entry name" value="CEREVISIN-RELATED"/>
    <property type="match status" value="1"/>
</dbReference>
<dbReference type="SUPFAM" id="SSF52743">
    <property type="entry name" value="Subtilisin-like"/>
    <property type="match status" value="1"/>
</dbReference>
<evidence type="ECO:0000256" key="3">
    <source>
        <dbReference type="ARBA" id="ARBA00022801"/>
    </source>
</evidence>
<dbReference type="InterPro" id="IPR023828">
    <property type="entry name" value="Peptidase_S8_Ser-AS"/>
</dbReference>
<evidence type="ECO:0000256" key="7">
    <source>
        <dbReference type="SAM" id="SignalP"/>
    </source>
</evidence>
<dbReference type="Gene3D" id="3.40.50.200">
    <property type="entry name" value="Peptidase S8/S53 domain"/>
    <property type="match status" value="1"/>
</dbReference>
<gene>
    <name evidence="9" type="ORF">B0I29_105412</name>
</gene>
<dbReference type="InterPro" id="IPR050131">
    <property type="entry name" value="Peptidase_S8_subtilisin-like"/>
</dbReference>
<evidence type="ECO:0000259" key="8">
    <source>
        <dbReference type="Pfam" id="PF00082"/>
    </source>
</evidence>
<dbReference type="PROSITE" id="PS51892">
    <property type="entry name" value="SUBTILASE"/>
    <property type="match status" value="1"/>
</dbReference>
<dbReference type="GO" id="GO:0006508">
    <property type="term" value="P:proteolysis"/>
    <property type="evidence" value="ECO:0007669"/>
    <property type="project" value="UniProtKB-KW"/>
</dbReference>
<protein>
    <submittedName>
        <fullName evidence="9">Subtilisin family serine protease</fullName>
    </submittedName>
</protein>
<dbReference type="InterPro" id="IPR036852">
    <property type="entry name" value="Peptidase_S8/S53_dom_sf"/>
</dbReference>
<proteinExistence type="inferred from homology"/>
<feature type="domain" description="Peptidase S8/S53" evidence="8">
    <location>
        <begin position="208"/>
        <end position="467"/>
    </location>
</feature>
<feature type="active site" description="Charge relay system" evidence="5 6">
    <location>
        <position position="217"/>
    </location>
</feature>
<evidence type="ECO:0000256" key="6">
    <source>
        <dbReference type="PROSITE-ProRule" id="PRU01240"/>
    </source>
</evidence>
<keyword evidence="7" id="KW-0732">Signal</keyword>
<evidence type="ECO:0000313" key="9">
    <source>
        <dbReference type="EMBL" id="RAK38464.1"/>
    </source>
</evidence>
<name>A0A327ZFF7_9ACTN</name>
<keyword evidence="10" id="KW-1185">Reference proteome</keyword>
<feature type="active site" description="Charge relay system" evidence="5 6">
    <location>
        <position position="421"/>
    </location>
</feature>
<reference evidence="9 10" key="1">
    <citation type="submission" date="2018-06" db="EMBL/GenBank/DDBJ databases">
        <title>Genomic Encyclopedia of Type Strains, Phase III (KMG-III): the genomes of soil and plant-associated and newly described type strains.</title>
        <authorList>
            <person name="Whitman W."/>
        </authorList>
    </citation>
    <scope>NUCLEOTIDE SEQUENCE [LARGE SCALE GENOMIC DNA]</scope>
    <source>
        <strain evidence="9 10">CGMCC 4.7090</strain>
    </source>
</reference>
<keyword evidence="2 6" id="KW-0645">Protease</keyword>
<dbReference type="GO" id="GO:0004252">
    <property type="term" value="F:serine-type endopeptidase activity"/>
    <property type="evidence" value="ECO:0007669"/>
    <property type="project" value="UniProtKB-UniRule"/>
</dbReference>
<feature type="signal peptide" evidence="7">
    <location>
        <begin position="1"/>
        <end position="21"/>
    </location>
</feature>
<sequence length="1192" mass="125480">MRRRSPSTLAAFLVTAALALAAPGTPAAAAPAVSAVRAAPAAPEKVTLVTGDVVTVTTDDHGVEVATVDAAAPGGIEQQMIGGDLYVIPERAQPLLASGRVDRRLFNVTRLLEQEYDDAHRADLPVIAGWGATRAARPAPAGSRKVRDLTSIGASALSVRKNEADRFWTALVANPAAKLWLDGRVEADLAESTAQIGAPQAWAQGVDGTGATVAVLDSGADLGHPDLAGQVTEAVSFVPGEEVTDVHGHGTHVASTVAGSGAGSDGRERGVAPGADLLIGKVLDDSGYGLNSWIIAGMEWAAHHADVVNMSLGTLESSDGTDPMSQAVNRLTAETGTLFVVAAGNNYYEETIGSPGAADAALTVAAVDADGQRAYFSSMGPRIGDGALKPDVAAPGVGILAARSQHSWDGEGLYTTMDGTSMAAPHVAGAAALLASQHPDWTAGRLKNALMSTASTPGASAYEIGTGTVDVPAALGEVHATGSVSFGFFGWPHEGDPAVTRTITYTNDGSAPITLALSADLPGARLSTPSVEVPAGGSSAVTLTADPDDVAGVGRKTGFVVATDQAGAVRTRTAAGFVKEEERYDLRFKVLDREGDPAGGYVTLYRYGDDRASTIEVDPETGEAGPFRLAPGDYDASMWLGVTATGGGKGVAQLGTPNLVLDKDRTLVMDARATNPITLREPKTSEDVYRRVQYYRDSGIGGQYATFLNAMQVPSDVDEVLVAPTGPVAGTYELLSRWSRATPALPLTARTPRPVPFDPLYMTNSTRLDGPVSLRGVYAGTGAAEYSAPGAAAIIDYDPLVSTATRNEVAARAGAKLLVVVNDGPSRYDDWSFGPVPTVSVSSTQGRALVAAAKAGKLTLKGVAKEFPDETFELVKTWQGQAPKKLNYAPRLSDLARVDQRFVRTGTPTIGYDLRADCRPYQWPPCVGVPTPVKLGAARTDWYTAGPTTGWYQDVRLLEGWEQRHDQVNYRPGQREERTWFGPVTRPRLGPGYWGPYRQGDFLAVSVPSAGGSGLISGALNDSGTVTSRLYQNGTLVGREQPDFAVQTEVPPTDGPATYRFEQDTERDAATWGTSTRTKSVWVFRSEAPAEGTQVALPLMQIGFDLRTDLAGTVRRAEPQRITLTSDVRIRTATLQLSYDDGVAWRAVKLSPQGEAVLRHPAGAKHVSLRVEATDGDRNTVTQEIIRAYLIH</sequence>
<dbReference type="PANTHER" id="PTHR43806">
    <property type="entry name" value="PEPTIDASE S8"/>
    <property type="match status" value="1"/>
</dbReference>
<comment type="caution">
    <text evidence="9">The sequence shown here is derived from an EMBL/GenBank/DDBJ whole genome shotgun (WGS) entry which is preliminary data.</text>
</comment>
<keyword evidence="3 6" id="KW-0378">Hydrolase</keyword>
<dbReference type="InterPro" id="IPR000209">
    <property type="entry name" value="Peptidase_S8/S53_dom"/>
</dbReference>
<dbReference type="AlphaFoldDB" id="A0A327ZFF7"/>
<evidence type="ECO:0000256" key="4">
    <source>
        <dbReference type="ARBA" id="ARBA00022825"/>
    </source>
</evidence>
<dbReference type="Proteomes" id="UP000249341">
    <property type="component" value="Unassembled WGS sequence"/>
</dbReference>
<dbReference type="PRINTS" id="PR00723">
    <property type="entry name" value="SUBTILISIN"/>
</dbReference>
<evidence type="ECO:0000256" key="2">
    <source>
        <dbReference type="ARBA" id="ARBA00022670"/>
    </source>
</evidence>
<dbReference type="EMBL" id="QLMJ01000005">
    <property type="protein sequence ID" value="RAK38464.1"/>
    <property type="molecule type" value="Genomic_DNA"/>
</dbReference>
<dbReference type="PROSITE" id="PS00138">
    <property type="entry name" value="SUBTILASE_SER"/>
    <property type="match status" value="1"/>
</dbReference>
<dbReference type="InterPro" id="IPR015500">
    <property type="entry name" value="Peptidase_S8_subtilisin-rel"/>
</dbReference>
<accession>A0A327ZFF7</accession>
<dbReference type="PROSITE" id="PS00137">
    <property type="entry name" value="SUBTILASE_HIS"/>
    <property type="match status" value="1"/>
</dbReference>
<evidence type="ECO:0000256" key="5">
    <source>
        <dbReference type="PIRSR" id="PIRSR615500-1"/>
    </source>
</evidence>